<evidence type="ECO:0000313" key="1">
    <source>
        <dbReference type="EMBL" id="KAI8524620.1"/>
    </source>
</evidence>
<name>A0ACC0L7D4_RHOML</name>
<protein>
    <submittedName>
        <fullName evidence="1">Uncharacterized protein</fullName>
    </submittedName>
</protein>
<evidence type="ECO:0000313" key="2">
    <source>
        <dbReference type="Proteomes" id="UP001062846"/>
    </source>
</evidence>
<reference evidence="1" key="1">
    <citation type="submission" date="2022-02" db="EMBL/GenBank/DDBJ databases">
        <title>Plant Genome Project.</title>
        <authorList>
            <person name="Zhang R.-G."/>
        </authorList>
    </citation>
    <scope>NUCLEOTIDE SEQUENCE</scope>
    <source>
        <strain evidence="1">AT1</strain>
    </source>
</reference>
<gene>
    <name evidence="1" type="ORF">RHMOL_Rhmol13G0162900</name>
</gene>
<accession>A0ACC0L7D4</accession>
<comment type="caution">
    <text evidence="1">The sequence shown here is derived from an EMBL/GenBank/DDBJ whole genome shotgun (WGS) entry which is preliminary data.</text>
</comment>
<proteinExistence type="predicted"/>
<dbReference type="Proteomes" id="UP001062846">
    <property type="component" value="Chromosome 13"/>
</dbReference>
<organism evidence="1 2">
    <name type="scientific">Rhododendron molle</name>
    <name type="common">Chinese azalea</name>
    <name type="synonym">Azalea mollis</name>
    <dbReference type="NCBI Taxonomy" id="49168"/>
    <lineage>
        <taxon>Eukaryota</taxon>
        <taxon>Viridiplantae</taxon>
        <taxon>Streptophyta</taxon>
        <taxon>Embryophyta</taxon>
        <taxon>Tracheophyta</taxon>
        <taxon>Spermatophyta</taxon>
        <taxon>Magnoliopsida</taxon>
        <taxon>eudicotyledons</taxon>
        <taxon>Gunneridae</taxon>
        <taxon>Pentapetalae</taxon>
        <taxon>asterids</taxon>
        <taxon>Ericales</taxon>
        <taxon>Ericaceae</taxon>
        <taxon>Ericoideae</taxon>
        <taxon>Rhodoreae</taxon>
        <taxon>Rhododendron</taxon>
    </lineage>
</organism>
<dbReference type="EMBL" id="CM046400">
    <property type="protein sequence ID" value="KAI8524620.1"/>
    <property type="molecule type" value="Genomic_DNA"/>
</dbReference>
<keyword evidence="2" id="KW-1185">Reference proteome</keyword>
<sequence>MLSSPWDAAKHMESAAALAKELSNWSEVADFYRRASELYIECGRSQPASDALAKAHSYEIKYGILILPYFSVLEDTAPDEAIRLYIDACEILEEDGKEQMAFDLYRAATSVYIKLEKYDDAATFLLRLGLAADKCNATHSQCKIECLLGVVIVAATAALKDLVEVAEAYLSAIIVYLYANDFKQAEKCYNDCCQIDAFLSSDQIRCASKLFSAYTDGDVEEIKRVAQSSTVKNLDHMINLVNYLDGFYRNKRLQIIRLAKKLPTGEVSALKAEQEEALDEDDLT</sequence>